<evidence type="ECO:0000256" key="2">
    <source>
        <dbReference type="SAM" id="Phobius"/>
    </source>
</evidence>
<comment type="caution">
    <text evidence="3">The sequence shown here is derived from an EMBL/GenBank/DDBJ whole genome shotgun (WGS) entry which is preliminary data.</text>
</comment>
<keyword evidence="2" id="KW-0812">Transmembrane</keyword>
<accession>A0ABT3H1B0</accession>
<keyword evidence="2" id="KW-1133">Transmembrane helix</keyword>
<feature type="transmembrane region" description="Helical" evidence="2">
    <location>
        <begin position="21"/>
        <end position="46"/>
    </location>
</feature>
<sequence length="611" mass="66496">MRHLFTLLFARHRLSRLKDERGSVAVEFVITLPLLLWGLVATVVFFEGYKARYNAQMAAQTVADIMSRETDLFTGNYIEGLNNVFDFLADSEYPTRIRVSSVIWDSTTERNRLQWSYATRNMAPLPENTFELLQNDDTATLLAEFGEDTSFSFTGAAAQMPVSDLASRIPPVLPGEALLLVETFALWEPFASVGVGNLRFAPVVVVRPRFAPWINFEGVETIYPEADYEVAWTGSGNASLPDPNDPDEPDVEPPAGTTYAFENSVTTGFSSTTVTAGGPTGRYLGPFGASTYNNPVTLSVALPAANTNASIAFDLFIIDTWDAYNASWAPSYGDNFTLMYNGQPISLDLFDTALSAPFNNARTSAGYIDAVTYGVTMTRTSSGTNFTGSADHDSAWRVVVTLQNAPQNFTLGFSASVQESLANESFGIDNLTIASSGSGTPPAFTANAGSLQTRDPHTRFARYSGCPEYRISAPWLTMTRSDLTTGITMPREAGGPTDASRCAASGGRGWVHASPHLVLNYDAQGVVNGSSGLLIRTNDYNNGGTCDTTLFVRDPNGQWWFNDDVSNTNYSRDYNSRLQIAGATSGQYEIWLGTYGSSRCTSDLSISRYTR</sequence>
<evidence type="ECO:0000313" key="4">
    <source>
        <dbReference type="Proteomes" id="UP001208938"/>
    </source>
</evidence>
<dbReference type="EMBL" id="JAPDFL010000001">
    <property type="protein sequence ID" value="MCW1933558.1"/>
    <property type="molecule type" value="Genomic_DNA"/>
</dbReference>
<evidence type="ECO:0008006" key="5">
    <source>
        <dbReference type="Google" id="ProtNLM"/>
    </source>
</evidence>
<evidence type="ECO:0000256" key="1">
    <source>
        <dbReference type="SAM" id="MobiDB-lite"/>
    </source>
</evidence>
<name>A0ABT3H1B0_9RHOB</name>
<protein>
    <recommendedName>
        <fullName evidence="5">Pilus assembly protein</fullName>
    </recommendedName>
</protein>
<reference evidence="3 4" key="1">
    <citation type="submission" date="2022-10" db="EMBL/GenBank/DDBJ databases">
        <title>Pararhodobacter sp. nov., isolated from marine algae.</title>
        <authorList>
            <person name="Choi B.J."/>
            <person name="Kim J.M."/>
            <person name="Lee J.K."/>
            <person name="Choi D.G."/>
            <person name="Jeon C.O."/>
        </authorList>
    </citation>
    <scope>NUCLEOTIDE SEQUENCE [LARGE SCALE GENOMIC DNA]</scope>
    <source>
        <strain evidence="3 4">ZQ420</strain>
    </source>
</reference>
<feature type="region of interest" description="Disordered" evidence="1">
    <location>
        <begin position="234"/>
        <end position="253"/>
    </location>
</feature>
<organism evidence="3 4">
    <name type="scientific">Pararhodobacter zhoushanensis</name>
    <dbReference type="NCBI Taxonomy" id="2479545"/>
    <lineage>
        <taxon>Bacteria</taxon>
        <taxon>Pseudomonadati</taxon>
        <taxon>Pseudomonadota</taxon>
        <taxon>Alphaproteobacteria</taxon>
        <taxon>Rhodobacterales</taxon>
        <taxon>Paracoccaceae</taxon>
        <taxon>Pararhodobacter</taxon>
    </lineage>
</organism>
<dbReference type="Proteomes" id="UP001208938">
    <property type="component" value="Unassembled WGS sequence"/>
</dbReference>
<proteinExistence type="predicted"/>
<gene>
    <name evidence="3" type="ORF">OKW52_15160</name>
</gene>
<keyword evidence="2" id="KW-0472">Membrane</keyword>
<evidence type="ECO:0000313" key="3">
    <source>
        <dbReference type="EMBL" id="MCW1933558.1"/>
    </source>
</evidence>
<dbReference type="RefSeq" id="WP_264506451.1">
    <property type="nucleotide sequence ID" value="NZ_JAPDFL010000001.1"/>
</dbReference>
<keyword evidence="4" id="KW-1185">Reference proteome</keyword>